<evidence type="ECO:0000256" key="1">
    <source>
        <dbReference type="SAM" id="Phobius"/>
    </source>
</evidence>
<name>A0A3R7JWJ0_9TRYP</name>
<gene>
    <name evidence="2" type="ORF">Tco025E_09695</name>
</gene>
<proteinExistence type="predicted"/>
<organism evidence="2 3">
    <name type="scientific">Trypanosoma conorhini</name>
    <dbReference type="NCBI Taxonomy" id="83891"/>
    <lineage>
        <taxon>Eukaryota</taxon>
        <taxon>Discoba</taxon>
        <taxon>Euglenozoa</taxon>
        <taxon>Kinetoplastea</taxon>
        <taxon>Metakinetoplastina</taxon>
        <taxon>Trypanosomatida</taxon>
        <taxon>Trypanosomatidae</taxon>
        <taxon>Trypanosoma</taxon>
    </lineage>
</organism>
<reference evidence="2 3" key="1">
    <citation type="journal article" date="2018" name="BMC Genomics">
        <title>Genomic comparison of Trypanosoma conorhini and Trypanosoma rangeli to Trypanosoma cruzi strains of high and low virulence.</title>
        <authorList>
            <person name="Bradwell K.R."/>
            <person name="Koparde V.N."/>
            <person name="Matveyev A.V."/>
            <person name="Serrano M.G."/>
            <person name="Alves J.M."/>
            <person name="Parikh H."/>
            <person name="Huang B."/>
            <person name="Lee V."/>
            <person name="Espinosa-Alvarez O."/>
            <person name="Ortiz P.A."/>
            <person name="Costa-Martins A.G."/>
            <person name="Teixeira M.M."/>
            <person name="Buck G.A."/>
        </authorList>
    </citation>
    <scope>NUCLEOTIDE SEQUENCE [LARGE SCALE GENOMIC DNA]</scope>
    <source>
        <strain evidence="2 3">025E</strain>
    </source>
</reference>
<dbReference type="Proteomes" id="UP000284403">
    <property type="component" value="Unassembled WGS sequence"/>
</dbReference>
<dbReference type="RefSeq" id="XP_029223381.1">
    <property type="nucleotide sequence ID" value="XM_029376505.1"/>
</dbReference>
<sequence>MLGKVSIQLHPQRRLLASVIAVGAAAYFGSRRRQESIGVSVEMWQLHAKVTAYQLRRALVGGAALMTLTVLAAFGFYLDQRRDRGRFVCLFLGDDFPSMSFPLVDSAHTK</sequence>
<keyword evidence="3" id="KW-1185">Reference proteome</keyword>
<evidence type="ECO:0000313" key="2">
    <source>
        <dbReference type="EMBL" id="RNE96592.1"/>
    </source>
</evidence>
<feature type="transmembrane region" description="Helical" evidence="1">
    <location>
        <begin position="58"/>
        <end position="78"/>
    </location>
</feature>
<keyword evidence="1" id="KW-1133">Transmembrane helix</keyword>
<dbReference type="GeneID" id="40323306"/>
<protein>
    <submittedName>
        <fullName evidence="2">Uncharacterized protein</fullName>
    </submittedName>
</protein>
<keyword evidence="1" id="KW-0812">Transmembrane</keyword>
<accession>A0A3R7JWJ0</accession>
<keyword evidence="1" id="KW-0472">Membrane</keyword>
<evidence type="ECO:0000313" key="3">
    <source>
        <dbReference type="Proteomes" id="UP000284403"/>
    </source>
</evidence>
<dbReference type="AlphaFoldDB" id="A0A3R7JWJ0"/>
<comment type="caution">
    <text evidence="2">The sequence shown here is derived from an EMBL/GenBank/DDBJ whole genome shotgun (WGS) entry which is preliminary data.</text>
</comment>
<dbReference type="EMBL" id="MKKU01001242">
    <property type="protein sequence ID" value="RNE96592.1"/>
    <property type="molecule type" value="Genomic_DNA"/>
</dbReference>